<keyword evidence="2" id="KW-0812">Transmembrane</keyword>
<dbReference type="AlphaFoldDB" id="A0AAJ0CLM4"/>
<feature type="transmembrane region" description="Helical" evidence="2">
    <location>
        <begin position="217"/>
        <end position="241"/>
    </location>
</feature>
<keyword evidence="2" id="KW-0472">Membrane</keyword>
<feature type="region of interest" description="Disordered" evidence="1">
    <location>
        <begin position="1"/>
        <end position="34"/>
    </location>
</feature>
<organism evidence="3 4">
    <name type="scientific">Conoideocrella luteorostrata</name>
    <dbReference type="NCBI Taxonomy" id="1105319"/>
    <lineage>
        <taxon>Eukaryota</taxon>
        <taxon>Fungi</taxon>
        <taxon>Dikarya</taxon>
        <taxon>Ascomycota</taxon>
        <taxon>Pezizomycotina</taxon>
        <taxon>Sordariomycetes</taxon>
        <taxon>Hypocreomycetidae</taxon>
        <taxon>Hypocreales</taxon>
        <taxon>Clavicipitaceae</taxon>
        <taxon>Conoideocrella</taxon>
    </lineage>
</organism>
<feature type="transmembrane region" description="Helical" evidence="2">
    <location>
        <begin position="253"/>
        <end position="272"/>
    </location>
</feature>
<sequence length="294" mass="33192">MSNISRTTKGIEEAAGPSRPFNHHTRGNLHRSSSETALDDLKATTQRSSCFSSPVTGGAIGLARLQETDEFYRTTPAFDDAACYCVNFLQDTVEKSWRNVRRAFDESNHQQDRKTTKLSWKLVQELESRDKFILQRQDVDRLERPSKYIHHKLGQAYNEKLGPDEMAKYSSKPAEWVNYHCRDKVDGWARRIPESRAPFGKSKIGPKGYRYRQYATWPFTVVSRSIFIVSAVTLFCIPVVIETSGFVTQAGALLSYATAVVIASLLFTYLFGDLRIAMASSLAYAALLANVLKK</sequence>
<evidence type="ECO:0000256" key="1">
    <source>
        <dbReference type="SAM" id="MobiDB-lite"/>
    </source>
</evidence>
<reference evidence="3" key="1">
    <citation type="submission" date="2023-06" db="EMBL/GenBank/DDBJ databases">
        <title>Conoideocrella luteorostrata (Hypocreales: Clavicipitaceae), a potential biocontrol fungus for elongate hemlock scale in United States Christmas tree production areas.</title>
        <authorList>
            <person name="Barrett H."/>
            <person name="Lovett B."/>
            <person name="Macias A.M."/>
            <person name="Stajich J.E."/>
            <person name="Kasson M.T."/>
        </authorList>
    </citation>
    <scope>NUCLEOTIDE SEQUENCE</scope>
    <source>
        <strain evidence="3">ARSEF 14590</strain>
    </source>
</reference>
<evidence type="ECO:0000313" key="3">
    <source>
        <dbReference type="EMBL" id="KAK2593857.1"/>
    </source>
</evidence>
<gene>
    <name evidence="3" type="ORF">QQS21_008434</name>
</gene>
<name>A0AAJ0CLM4_9HYPO</name>
<dbReference type="EMBL" id="JASWJB010000192">
    <property type="protein sequence ID" value="KAK2593857.1"/>
    <property type="molecule type" value="Genomic_DNA"/>
</dbReference>
<protein>
    <submittedName>
        <fullName evidence="3">Uncharacterized protein</fullName>
    </submittedName>
</protein>
<keyword evidence="2" id="KW-1133">Transmembrane helix</keyword>
<comment type="caution">
    <text evidence="3">The sequence shown here is derived from an EMBL/GenBank/DDBJ whole genome shotgun (WGS) entry which is preliminary data.</text>
</comment>
<accession>A0AAJ0CLM4</accession>
<proteinExistence type="predicted"/>
<dbReference type="Proteomes" id="UP001251528">
    <property type="component" value="Unassembled WGS sequence"/>
</dbReference>
<evidence type="ECO:0000313" key="4">
    <source>
        <dbReference type="Proteomes" id="UP001251528"/>
    </source>
</evidence>
<keyword evidence="4" id="KW-1185">Reference proteome</keyword>
<evidence type="ECO:0000256" key="2">
    <source>
        <dbReference type="SAM" id="Phobius"/>
    </source>
</evidence>